<feature type="transmembrane region" description="Helical" evidence="2">
    <location>
        <begin position="142"/>
        <end position="162"/>
    </location>
</feature>
<evidence type="ECO:0000313" key="3">
    <source>
        <dbReference type="EMBL" id="KAG0690768.1"/>
    </source>
</evidence>
<keyword evidence="2" id="KW-0812">Transmembrane</keyword>
<keyword evidence="2" id="KW-0472">Membrane</keyword>
<evidence type="ECO:0000256" key="2">
    <source>
        <dbReference type="SAM" id="Phobius"/>
    </source>
</evidence>
<dbReference type="EMBL" id="PUHW01000019">
    <property type="protein sequence ID" value="KAG0690768.1"/>
    <property type="molecule type" value="Genomic_DNA"/>
</dbReference>
<organism evidence="3 4">
    <name type="scientific">Pichia californica</name>
    <dbReference type="NCBI Taxonomy" id="460514"/>
    <lineage>
        <taxon>Eukaryota</taxon>
        <taxon>Fungi</taxon>
        <taxon>Dikarya</taxon>
        <taxon>Ascomycota</taxon>
        <taxon>Saccharomycotina</taxon>
        <taxon>Pichiomycetes</taxon>
        <taxon>Pichiales</taxon>
        <taxon>Pichiaceae</taxon>
        <taxon>Pichia</taxon>
    </lineage>
</organism>
<sequence length="369" mass="42723">MKIQLIRNPNLNNILKYSRYQCSLKQSIQTQFRFNSSSSNNNNNNNYKNNISDSGNNEINKKSIENARNKETIAKSRLNLPPSFRSSHPLPKNQISEEELKQIQSNNNSNNNDNNNNNNNNNNGKSSEPQQIIYKAPWWQPLLKLSVVFVPCFVFGIGYIVYETYNDRPVFFPLWINSSVPLENAIGFENIDIEMLKEVARSNLLRRLNINHEIREYFGLPITLADDYETFDVRVEYNKLAVEGIELDFRKNWFKPTIKYREIDTPVLPTNINKYVQPLKMRGDMSGIDEDPDQDNIIFNENADYKIKIRGTIDVINEKIHRIEPGSGKITFDAEVDLDHTRLMKITGALMHFRNKNGSGSGGTLERLW</sequence>
<feature type="region of interest" description="Disordered" evidence="1">
    <location>
        <begin position="34"/>
        <end position="59"/>
    </location>
</feature>
<proteinExistence type="predicted"/>
<comment type="caution">
    <text evidence="3">The sequence shown here is derived from an EMBL/GenBank/DDBJ whole genome shotgun (WGS) entry which is preliminary data.</text>
</comment>
<reference evidence="3" key="1">
    <citation type="submission" date="2020-11" db="EMBL/GenBank/DDBJ databases">
        <title>Kefir isolates.</title>
        <authorList>
            <person name="Marcisauskas S."/>
            <person name="Kim Y."/>
            <person name="Blasche S."/>
        </authorList>
    </citation>
    <scope>NUCLEOTIDE SEQUENCE</scope>
    <source>
        <strain evidence="3">Olga-1</strain>
    </source>
</reference>
<feature type="compositionally biased region" description="Low complexity" evidence="1">
    <location>
        <begin position="105"/>
        <end position="123"/>
    </location>
</feature>
<dbReference type="AlphaFoldDB" id="A0A9P7BIC7"/>
<evidence type="ECO:0000256" key="1">
    <source>
        <dbReference type="SAM" id="MobiDB-lite"/>
    </source>
</evidence>
<protein>
    <submittedName>
        <fullName evidence="3">Uncharacterized protein</fullName>
    </submittedName>
</protein>
<gene>
    <name evidence="3" type="ORF">C6P40_001500</name>
</gene>
<feature type="compositionally biased region" description="Low complexity" evidence="1">
    <location>
        <begin position="35"/>
        <end position="57"/>
    </location>
</feature>
<dbReference type="Proteomes" id="UP000697127">
    <property type="component" value="Unassembled WGS sequence"/>
</dbReference>
<feature type="region of interest" description="Disordered" evidence="1">
    <location>
        <begin position="105"/>
        <end position="127"/>
    </location>
</feature>
<accession>A0A9P7BIC7</accession>
<dbReference type="OrthoDB" id="4080905at2759"/>
<keyword evidence="2" id="KW-1133">Transmembrane helix</keyword>
<keyword evidence="4" id="KW-1185">Reference proteome</keyword>
<evidence type="ECO:0000313" key="4">
    <source>
        <dbReference type="Proteomes" id="UP000697127"/>
    </source>
</evidence>
<name>A0A9P7BIC7_9ASCO</name>